<keyword evidence="2 3" id="KW-0040">ANK repeat</keyword>
<feature type="repeat" description="ANK" evidence="3">
    <location>
        <begin position="895"/>
        <end position="927"/>
    </location>
</feature>
<evidence type="ECO:0000256" key="3">
    <source>
        <dbReference type="PROSITE-ProRule" id="PRU00023"/>
    </source>
</evidence>
<dbReference type="OrthoDB" id="3246549at2759"/>
<dbReference type="AlphaFoldDB" id="A0A6J8E748"/>
<dbReference type="Gene3D" id="1.25.40.20">
    <property type="entry name" value="Ankyrin repeat-containing domain"/>
    <property type="match status" value="3"/>
</dbReference>
<dbReference type="Pfam" id="PF12796">
    <property type="entry name" value="Ank_2"/>
    <property type="match status" value="4"/>
</dbReference>
<feature type="repeat" description="ANK" evidence="3">
    <location>
        <begin position="928"/>
        <end position="956"/>
    </location>
</feature>
<dbReference type="Pfam" id="PF18738">
    <property type="entry name" value="HEPN_DZIP3"/>
    <property type="match status" value="1"/>
</dbReference>
<feature type="repeat" description="ANK" evidence="3">
    <location>
        <begin position="631"/>
        <end position="663"/>
    </location>
</feature>
<dbReference type="Pfam" id="PF13637">
    <property type="entry name" value="Ank_4"/>
    <property type="match status" value="1"/>
</dbReference>
<dbReference type="Proteomes" id="UP000507470">
    <property type="component" value="Unassembled WGS sequence"/>
</dbReference>
<feature type="repeat" description="ANK" evidence="3">
    <location>
        <begin position="961"/>
        <end position="993"/>
    </location>
</feature>
<proteinExistence type="predicted"/>
<feature type="repeat" description="ANK" evidence="3">
    <location>
        <begin position="664"/>
        <end position="696"/>
    </location>
</feature>
<dbReference type="InterPro" id="IPR036770">
    <property type="entry name" value="Ankyrin_rpt-contain_sf"/>
</dbReference>
<dbReference type="SMART" id="SM00248">
    <property type="entry name" value="ANK"/>
    <property type="match status" value="12"/>
</dbReference>
<feature type="repeat" description="ANK" evidence="3">
    <location>
        <begin position="697"/>
        <end position="725"/>
    </location>
</feature>
<accession>A0A6J8E748</accession>
<dbReference type="EMBL" id="CACVKT020008521">
    <property type="protein sequence ID" value="CAC5415938.1"/>
    <property type="molecule type" value="Genomic_DNA"/>
</dbReference>
<name>A0A6J8E748_MYTCO</name>
<feature type="repeat" description="ANK" evidence="3">
    <location>
        <begin position="862"/>
        <end position="894"/>
    </location>
</feature>
<sequence>METKKTYWSDGEKKMTTISQEEENYVRMSLLLSGICTRAVRALFDSEFDPKCLNASIKRAYNELKNLRDNRIINQSQWNLLFHSRGGLDSNMLDVSLMITLLTNLTELKQCDKLPLVTDTTSSADLWRIKHYRNQIAHIKDGKIDNTLISTAWEDITEAVGRLGGKHMLDECKELRTKILEQSTVPWNIRVQISQILEAWKMNNSNFVETRAAKHVLKCIQENSCVTITATSGVGKTATLQYVALVMDDEGYDVLPVTNAHDIVNFYNPNQKTLFVMDDFCGTYSINQFDLHSMESDMQRLKVLLQNKLTKIIVACRLQVFQDHKFGFMSIFRTCVCNLMSEDLCLSKTEKQSIAVLYLDTDSTEIIPFCDLYDCFPLLCKLYSDNPELNITDFFKNPFSVYEAEIDMLLKKENYKKYCALALCVMFNNGLREEWLTHEIDTVIKKKIENTCEASRLDRGTPRLVLLDELKSLEYTFIKEKQGIYKTIHDKIFDFLVYYFGKRMIQCFIRNADSEIVGQRVLLENIDDMNQFMIVVPPEYHQMYMQRLIDDWSINRIQGLSQNINMRIPEFRQRLLHYLKTLDIPLQRQLAQTYDIANNDTVLLQCCQWGDIPLIQWCIYHGVEVNKCNSDGISPMYVSAQEGNTNIIKLLLENKGDIDRRRDNGATPLSIACQQNRIETVKVLLKNKADINICMDNEASPFLTACQNNYMEIVKILLDNKADVNKCMDNGESALCMACLTNHVDIVKVLLENGADVNKCTDNGQSPLYRACQANQIEIVKLLIDYMADIDKSTDNGATPLLVACANNDLKVVNLLLDNKADINRCLHDGLSPLIVACLNQNADIVKVLVDNMADINQCTYCGRSPLCIASEKNGIEVVKVLLANKADINKCDDDGASPLFIACQMNYLELVKFLLENKPDINKCMNTEASPLFIAVQEKHTEVVKCLLDHKADINKCVDTGESPLHVACKNNDIVLVNILLSNKADANSCKKSGASPLFTVCQENFF</sequence>
<feature type="repeat" description="ANK" evidence="3">
    <location>
        <begin position="763"/>
        <end position="795"/>
    </location>
</feature>
<evidence type="ECO:0000259" key="5">
    <source>
        <dbReference type="Pfam" id="PF20720"/>
    </source>
</evidence>
<dbReference type="InterPro" id="IPR002110">
    <property type="entry name" value="Ankyrin_rpt"/>
</dbReference>
<dbReference type="SUPFAM" id="SSF48403">
    <property type="entry name" value="Ankyrin repeat"/>
    <property type="match status" value="2"/>
</dbReference>
<dbReference type="InterPro" id="IPR041249">
    <property type="entry name" value="HEPN_DZIP3"/>
</dbReference>
<dbReference type="InterPro" id="IPR049050">
    <property type="entry name" value="nSTAND3"/>
</dbReference>
<keyword evidence="1" id="KW-0677">Repeat</keyword>
<feature type="repeat" description="ANK" evidence="3">
    <location>
        <begin position="829"/>
        <end position="861"/>
    </location>
</feature>
<keyword evidence="7" id="KW-1185">Reference proteome</keyword>
<evidence type="ECO:0000256" key="2">
    <source>
        <dbReference type="ARBA" id="ARBA00023043"/>
    </source>
</evidence>
<evidence type="ECO:0000313" key="7">
    <source>
        <dbReference type="Proteomes" id="UP000507470"/>
    </source>
</evidence>
<organism evidence="6 7">
    <name type="scientific">Mytilus coruscus</name>
    <name type="common">Sea mussel</name>
    <dbReference type="NCBI Taxonomy" id="42192"/>
    <lineage>
        <taxon>Eukaryota</taxon>
        <taxon>Metazoa</taxon>
        <taxon>Spiralia</taxon>
        <taxon>Lophotrochozoa</taxon>
        <taxon>Mollusca</taxon>
        <taxon>Bivalvia</taxon>
        <taxon>Autobranchia</taxon>
        <taxon>Pteriomorphia</taxon>
        <taxon>Mytilida</taxon>
        <taxon>Mytiloidea</taxon>
        <taxon>Mytilidae</taxon>
        <taxon>Mytilinae</taxon>
        <taxon>Mytilus</taxon>
    </lineage>
</organism>
<evidence type="ECO:0000313" key="6">
    <source>
        <dbReference type="EMBL" id="CAC5415938.1"/>
    </source>
</evidence>
<dbReference type="PANTHER" id="PTHR24198">
    <property type="entry name" value="ANKYRIN REPEAT AND PROTEIN KINASE DOMAIN-CONTAINING PROTEIN"/>
    <property type="match status" value="1"/>
</dbReference>
<dbReference type="PRINTS" id="PR01415">
    <property type="entry name" value="ANKYRIN"/>
</dbReference>
<dbReference type="Pfam" id="PF20720">
    <property type="entry name" value="nSTAND3"/>
    <property type="match status" value="1"/>
</dbReference>
<protein>
    <submittedName>
        <fullName evidence="6">Uncharacterized protein</fullName>
    </submittedName>
</protein>
<evidence type="ECO:0000259" key="4">
    <source>
        <dbReference type="Pfam" id="PF18738"/>
    </source>
</evidence>
<reference evidence="6 7" key="1">
    <citation type="submission" date="2020-06" db="EMBL/GenBank/DDBJ databases">
        <authorList>
            <person name="Li R."/>
            <person name="Bekaert M."/>
        </authorList>
    </citation>
    <scope>NUCLEOTIDE SEQUENCE [LARGE SCALE GENOMIC DNA]</scope>
    <source>
        <strain evidence="7">wild</strain>
    </source>
</reference>
<gene>
    <name evidence="6" type="ORF">MCOR_48587</name>
</gene>
<dbReference type="PANTHER" id="PTHR24198:SF165">
    <property type="entry name" value="ANKYRIN REPEAT-CONTAINING PROTEIN-RELATED"/>
    <property type="match status" value="1"/>
</dbReference>
<dbReference type="PROSITE" id="PS50088">
    <property type="entry name" value="ANK_REPEAT"/>
    <property type="match status" value="11"/>
</dbReference>
<evidence type="ECO:0000256" key="1">
    <source>
        <dbReference type="ARBA" id="ARBA00022737"/>
    </source>
</evidence>
<feature type="repeat" description="ANK" evidence="3">
    <location>
        <begin position="730"/>
        <end position="762"/>
    </location>
</feature>
<dbReference type="PROSITE" id="PS50297">
    <property type="entry name" value="ANK_REP_REGION"/>
    <property type="match status" value="11"/>
</dbReference>
<feature type="domain" description="Novel STAND NTPase 3" evidence="5">
    <location>
        <begin position="207"/>
        <end position="359"/>
    </location>
</feature>
<feature type="repeat" description="ANK" evidence="3">
    <location>
        <begin position="796"/>
        <end position="824"/>
    </location>
</feature>
<feature type="domain" description="DZIP3-like HEPN" evidence="4">
    <location>
        <begin position="51"/>
        <end position="183"/>
    </location>
</feature>